<proteinExistence type="inferred from homology"/>
<feature type="transmembrane region" description="Helical" evidence="7">
    <location>
        <begin position="122"/>
        <end position="141"/>
    </location>
</feature>
<evidence type="ECO:0000256" key="4">
    <source>
        <dbReference type="ARBA" id="ARBA00022692"/>
    </source>
</evidence>
<comment type="caution">
    <text evidence="7">Lacks conserved residue(s) required for the propagation of feature annotation.</text>
</comment>
<evidence type="ECO:0000256" key="5">
    <source>
        <dbReference type="ARBA" id="ARBA00022989"/>
    </source>
</evidence>
<protein>
    <recommendedName>
        <fullName evidence="3 7">Tic20 family protein Ycf60</fullName>
    </recommendedName>
</protein>
<dbReference type="AlphaFoldDB" id="A0A7S2ZVF2"/>
<evidence type="ECO:0000256" key="1">
    <source>
        <dbReference type="ARBA" id="ARBA00004508"/>
    </source>
</evidence>
<keyword evidence="7" id="KW-0150">Chloroplast</keyword>
<dbReference type="InterPro" id="IPR005691">
    <property type="entry name" value="Tic20"/>
</dbReference>
<dbReference type="Pfam" id="PF16166">
    <property type="entry name" value="TIC20"/>
    <property type="match status" value="1"/>
</dbReference>
<feature type="transmembrane region" description="Helical" evidence="7">
    <location>
        <begin position="153"/>
        <end position="174"/>
    </location>
</feature>
<evidence type="ECO:0000256" key="6">
    <source>
        <dbReference type="ARBA" id="ARBA00023136"/>
    </source>
</evidence>
<comment type="subcellular location">
    <subcellularLocation>
        <location evidence="1 7">Plastid</location>
        <location evidence="1 7">Chloroplast membrane</location>
        <topology evidence="1 7">Multi-pass membrane protein</topology>
    </subcellularLocation>
</comment>
<keyword evidence="7" id="KW-0934">Plastid</keyword>
<dbReference type="GO" id="GO:0031969">
    <property type="term" value="C:chloroplast membrane"/>
    <property type="evidence" value="ECO:0007669"/>
    <property type="project" value="UniProtKB-SubCell"/>
</dbReference>
<keyword evidence="6 7" id="KW-0472">Membrane</keyword>
<keyword evidence="5 7" id="KW-1133">Transmembrane helix</keyword>
<evidence type="ECO:0000256" key="7">
    <source>
        <dbReference type="RuleBase" id="RU367003"/>
    </source>
</evidence>
<dbReference type="PANTHER" id="PTHR33510">
    <property type="entry name" value="PROTEIN TIC 20-II, CHLOROPLASTIC"/>
    <property type="match status" value="1"/>
</dbReference>
<organism evidence="8">
    <name type="scientific">Rhodosorus marinus</name>
    <dbReference type="NCBI Taxonomy" id="101924"/>
    <lineage>
        <taxon>Eukaryota</taxon>
        <taxon>Rhodophyta</taxon>
        <taxon>Stylonematophyceae</taxon>
        <taxon>Stylonematales</taxon>
        <taxon>Stylonemataceae</taxon>
        <taxon>Rhodosorus</taxon>
    </lineage>
</organism>
<dbReference type="PANTHER" id="PTHR33510:SF5">
    <property type="entry name" value="PROTEIN TIC 20-II, CHLOROPLASTIC"/>
    <property type="match status" value="1"/>
</dbReference>
<sequence>MNFVSTVCLRRSDTHGQQTCMFSSSRTGFLGSKFLGERNPPRVDESWLESSERQFQRRRTTWRASALHGRKPAPPRVLHRIFASLMYLIPYLDVLVFGEFVFRKMPMIKTFLVAPFAPILMIYRGIPFVAFAVYLLVYFLVGKNRNYSYFIRYNAHQAILLDIAILIPQLLFILMTNVPPFFLEGISNAVFFLMVSALDLASALATSLTGSFLLYGYLLCCSDWGGWILHIEDSARENSH</sequence>
<reference evidence="8" key="1">
    <citation type="submission" date="2021-01" db="EMBL/GenBank/DDBJ databases">
        <authorList>
            <person name="Corre E."/>
            <person name="Pelletier E."/>
            <person name="Niang G."/>
            <person name="Scheremetjew M."/>
            <person name="Finn R."/>
            <person name="Kale V."/>
            <person name="Holt S."/>
            <person name="Cochrane G."/>
            <person name="Meng A."/>
            <person name="Brown T."/>
            <person name="Cohen L."/>
        </authorList>
    </citation>
    <scope>NUCLEOTIDE SEQUENCE</scope>
    <source>
        <strain evidence="8">CCMP 769</strain>
    </source>
</reference>
<dbReference type="EMBL" id="HBHW01023197">
    <property type="protein sequence ID" value="CAE0049800.1"/>
    <property type="molecule type" value="Transcribed_RNA"/>
</dbReference>
<name>A0A7S2ZVF2_9RHOD</name>
<keyword evidence="4 7" id="KW-0812">Transmembrane</keyword>
<comment type="similarity">
    <text evidence="2 7">Belongs to the Tic20 family.</text>
</comment>
<feature type="transmembrane region" description="Helical" evidence="7">
    <location>
        <begin position="81"/>
        <end position="102"/>
    </location>
</feature>
<evidence type="ECO:0000256" key="3">
    <source>
        <dbReference type="ARBA" id="ARBA00017412"/>
    </source>
</evidence>
<evidence type="ECO:0000256" key="2">
    <source>
        <dbReference type="ARBA" id="ARBA00009596"/>
    </source>
</evidence>
<gene>
    <name evidence="8" type="ORF">RMAR00112_LOCUS17799</name>
</gene>
<accession>A0A7S2ZVF2</accession>
<evidence type="ECO:0000313" key="8">
    <source>
        <dbReference type="EMBL" id="CAE0049800.1"/>
    </source>
</evidence>